<proteinExistence type="predicted"/>
<accession>A0ABV9EH65</accession>
<organism evidence="1 2">
    <name type="scientific">Sphaerisporangium corydalis</name>
    <dbReference type="NCBI Taxonomy" id="1441875"/>
    <lineage>
        <taxon>Bacteria</taxon>
        <taxon>Bacillati</taxon>
        <taxon>Actinomycetota</taxon>
        <taxon>Actinomycetes</taxon>
        <taxon>Streptosporangiales</taxon>
        <taxon>Streptosporangiaceae</taxon>
        <taxon>Sphaerisporangium</taxon>
    </lineage>
</organism>
<evidence type="ECO:0000313" key="1">
    <source>
        <dbReference type="EMBL" id="MFC4588280.1"/>
    </source>
</evidence>
<gene>
    <name evidence="1" type="ORF">ACFO8L_19480</name>
</gene>
<comment type="caution">
    <text evidence="1">The sequence shown here is derived from an EMBL/GenBank/DDBJ whole genome shotgun (WGS) entry which is preliminary data.</text>
</comment>
<name>A0ABV9EH65_9ACTN</name>
<keyword evidence="2" id="KW-1185">Reference proteome</keyword>
<evidence type="ECO:0000313" key="2">
    <source>
        <dbReference type="Proteomes" id="UP001595891"/>
    </source>
</evidence>
<protein>
    <recommendedName>
        <fullName evidence="3">Bacterial CdiA-CT RNAse A domain-containing protein</fullName>
    </recommendedName>
</protein>
<evidence type="ECO:0008006" key="3">
    <source>
        <dbReference type="Google" id="ProtNLM"/>
    </source>
</evidence>
<dbReference type="EMBL" id="JBHSFN010000011">
    <property type="protein sequence ID" value="MFC4588280.1"/>
    <property type="molecule type" value="Genomic_DNA"/>
</dbReference>
<dbReference type="RefSeq" id="WP_262848015.1">
    <property type="nucleotide sequence ID" value="NZ_JANZYP010000069.1"/>
</dbReference>
<sequence>MIVDPASLEGAARAIERGGDERGLIDGMGSGSVYADAWSKVRSDDFKDGFTPEMPELFDHAITEDISKVFTAAMRDGLDLDHRLNSMRYETARGLRTIVTRIQKANDDIKIDIFGVFRVPK</sequence>
<reference evidence="2" key="1">
    <citation type="journal article" date="2019" name="Int. J. Syst. Evol. Microbiol.">
        <title>The Global Catalogue of Microorganisms (GCM) 10K type strain sequencing project: providing services to taxonomists for standard genome sequencing and annotation.</title>
        <authorList>
            <consortium name="The Broad Institute Genomics Platform"/>
            <consortium name="The Broad Institute Genome Sequencing Center for Infectious Disease"/>
            <person name="Wu L."/>
            <person name="Ma J."/>
        </authorList>
    </citation>
    <scope>NUCLEOTIDE SEQUENCE [LARGE SCALE GENOMIC DNA]</scope>
    <source>
        <strain evidence="2">CCUG 49560</strain>
    </source>
</reference>
<dbReference type="Proteomes" id="UP001595891">
    <property type="component" value="Unassembled WGS sequence"/>
</dbReference>